<evidence type="ECO:0000313" key="3">
    <source>
        <dbReference type="EMBL" id="BEQ15195.1"/>
    </source>
</evidence>
<dbReference type="KEGG" id="dmp:FAK_22610"/>
<name>A0AAU9EEH4_9BACT</name>
<dbReference type="AlphaFoldDB" id="A0AAU9EEH4"/>
<dbReference type="Pfam" id="PF01075">
    <property type="entry name" value="Glyco_transf_9"/>
    <property type="match status" value="1"/>
</dbReference>
<gene>
    <name evidence="3" type="ORF">FAK_22610</name>
</gene>
<dbReference type="Gene3D" id="3.40.50.2000">
    <property type="entry name" value="Glycogen Phosphorylase B"/>
    <property type="match status" value="2"/>
</dbReference>
<dbReference type="GO" id="GO:0009244">
    <property type="term" value="P:lipopolysaccharide core region biosynthetic process"/>
    <property type="evidence" value="ECO:0007669"/>
    <property type="project" value="TreeGrafter"/>
</dbReference>
<accession>A0AAU9EEH4</accession>
<proteinExistence type="predicted"/>
<dbReference type="SUPFAM" id="SSF53756">
    <property type="entry name" value="UDP-Glycosyltransferase/glycogen phosphorylase"/>
    <property type="match status" value="1"/>
</dbReference>
<dbReference type="GO" id="GO:0008713">
    <property type="term" value="F:ADP-heptose-lipopolysaccharide heptosyltransferase activity"/>
    <property type="evidence" value="ECO:0007669"/>
    <property type="project" value="TreeGrafter"/>
</dbReference>
<organism evidence="3 4">
    <name type="scientific">Desulfoferula mesophila</name>
    <dbReference type="NCBI Taxonomy" id="3058419"/>
    <lineage>
        <taxon>Bacteria</taxon>
        <taxon>Pseudomonadati</taxon>
        <taxon>Thermodesulfobacteriota</taxon>
        <taxon>Desulfarculia</taxon>
        <taxon>Desulfarculales</taxon>
        <taxon>Desulfarculaceae</taxon>
        <taxon>Desulfoferula</taxon>
    </lineage>
</organism>
<reference evidence="4" key="1">
    <citation type="journal article" date="2023" name="Arch. Microbiol.">
        <title>Desulfoferula mesophilus gen. nov. sp. nov., a mesophilic sulfate-reducing bacterium isolated from a brackish lake sediment.</title>
        <authorList>
            <person name="Watanabe T."/>
            <person name="Yabe T."/>
            <person name="Tsuji J.M."/>
            <person name="Fukui M."/>
        </authorList>
    </citation>
    <scope>NUCLEOTIDE SEQUENCE [LARGE SCALE GENOMIC DNA]</scope>
    <source>
        <strain evidence="4">12FAK</strain>
    </source>
</reference>
<dbReference type="InterPro" id="IPR051199">
    <property type="entry name" value="LPS_LOS_Heptosyltrfase"/>
</dbReference>
<protein>
    <submittedName>
        <fullName evidence="3">Glycosyl transferase family 9</fullName>
    </submittedName>
</protein>
<evidence type="ECO:0000313" key="4">
    <source>
        <dbReference type="Proteomes" id="UP001366166"/>
    </source>
</evidence>
<evidence type="ECO:0000256" key="1">
    <source>
        <dbReference type="ARBA" id="ARBA00022676"/>
    </source>
</evidence>
<keyword evidence="1" id="KW-0328">Glycosyltransferase</keyword>
<dbReference type="CDD" id="cd03789">
    <property type="entry name" value="GT9_LPS_heptosyltransferase"/>
    <property type="match status" value="1"/>
</dbReference>
<dbReference type="GO" id="GO:0005829">
    <property type="term" value="C:cytosol"/>
    <property type="evidence" value="ECO:0007669"/>
    <property type="project" value="TreeGrafter"/>
</dbReference>
<dbReference type="Proteomes" id="UP001366166">
    <property type="component" value="Chromosome"/>
</dbReference>
<sequence>MSWLPFIINPLVLGTLRDRPGALDPERVKSILVVRNDNIGDVLCTTPAIQALRDAFPRAHLAALVCTLSQTAIEGHPALDELFVYPKAKHRHYSKVESYRRMAATLAQVRRRRFDLAVAFRDSFSNSQAWLTYASGARWRLGPEARGKKRRWGFYYNLPAPWPARKDHEVLRCMSLLRHICLDSPPGKLYLKVPEDSRAKVAELFATYGLDPERPPVVLNITRWAYRPECTWPDAKYRRLAQELARRPGGVVITHAPGHEAWIESILQGLEPKPPVFCSPSLKDFAAMIAAGRVFITPEGGPMHFAAAVHKPQVVLWSSTPLYNWRPWGVESQILGATGPIEPIEVEEVLASLERLGQGRESGDKVS</sequence>
<keyword evidence="4" id="KW-1185">Reference proteome</keyword>
<dbReference type="InterPro" id="IPR002201">
    <property type="entry name" value="Glyco_trans_9"/>
</dbReference>
<evidence type="ECO:0000256" key="2">
    <source>
        <dbReference type="ARBA" id="ARBA00022679"/>
    </source>
</evidence>
<dbReference type="RefSeq" id="WP_338599273.1">
    <property type="nucleotide sequence ID" value="NZ_AP028679.1"/>
</dbReference>
<keyword evidence="2 3" id="KW-0808">Transferase</keyword>
<dbReference type="PANTHER" id="PTHR30160:SF1">
    <property type="entry name" value="LIPOPOLYSACCHARIDE 1,2-N-ACETYLGLUCOSAMINETRANSFERASE-RELATED"/>
    <property type="match status" value="1"/>
</dbReference>
<dbReference type="EMBL" id="AP028679">
    <property type="protein sequence ID" value="BEQ15195.1"/>
    <property type="molecule type" value="Genomic_DNA"/>
</dbReference>
<dbReference type="PANTHER" id="PTHR30160">
    <property type="entry name" value="TETRAACYLDISACCHARIDE 4'-KINASE-RELATED"/>
    <property type="match status" value="1"/>
</dbReference>